<gene>
    <name evidence="1" type="ORF">CY34DRAFT_532214</name>
</gene>
<name>A0A0D0A3H5_9AGAM</name>
<reference evidence="1 2" key="1">
    <citation type="submission" date="2014-04" db="EMBL/GenBank/DDBJ databases">
        <authorList>
            <consortium name="DOE Joint Genome Institute"/>
            <person name="Kuo A."/>
            <person name="Ruytinx J."/>
            <person name="Rineau F."/>
            <person name="Colpaert J."/>
            <person name="Kohler A."/>
            <person name="Nagy L.G."/>
            <person name="Floudas D."/>
            <person name="Copeland A."/>
            <person name="Barry K.W."/>
            <person name="Cichocki N."/>
            <person name="Veneault-Fourrey C."/>
            <person name="LaButti K."/>
            <person name="Lindquist E.A."/>
            <person name="Lipzen A."/>
            <person name="Lundell T."/>
            <person name="Morin E."/>
            <person name="Murat C."/>
            <person name="Sun H."/>
            <person name="Tunlid A."/>
            <person name="Henrissat B."/>
            <person name="Grigoriev I.V."/>
            <person name="Hibbett D.S."/>
            <person name="Martin F."/>
            <person name="Nordberg H.P."/>
            <person name="Cantor M.N."/>
            <person name="Hua S.X."/>
        </authorList>
    </citation>
    <scope>NUCLEOTIDE SEQUENCE [LARGE SCALE GENOMIC DNA]</scope>
    <source>
        <strain evidence="1 2">UH-Slu-Lm8-n1</strain>
    </source>
</reference>
<dbReference type="InParanoid" id="A0A0D0A3H5"/>
<accession>A0A0D0A3H5</accession>
<protein>
    <submittedName>
        <fullName evidence="1">Uncharacterized protein</fullName>
    </submittedName>
</protein>
<dbReference type="Proteomes" id="UP000054485">
    <property type="component" value="Unassembled WGS sequence"/>
</dbReference>
<evidence type="ECO:0000313" key="1">
    <source>
        <dbReference type="EMBL" id="KIK36256.1"/>
    </source>
</evidence>
<evidence type="ECO:0000313" key="2">
    <source>
        <dbReference type="Proteomes" id="UP000054485"/>
    </source>
</evidence>
<organism evidence="1 2">
    <name type="scientific">Suillus luteus UH-Slu-Lm8-n1</name>
    <dbReference type="NCBI Taxonomy" id="930992"/>
    <lineage>
        <taxon>Eukaryota</taxon>
        <taxon>Fungi</taxon>
        <taxon>Dikarya</taxon>
        <taxon>Basidiomycota</taxon>
        <taxon>Agaricomycotina</taxon>
        <taxon>Agaricomycetes</taxon>
        <taxon>Agaricomycetidae</taxon>
        <taxon>Boletales</taxon>
        <taxon>Suillineae</taxon>
        <taxon>Suillaceae</taxon>
        <taxon>Suillus</taxon>
    </lineage>
</organism>
<proteinExistence type="predicted"/>
<dbReference type="AlphaFoldDB" id="A0A0D0A3H5"/>
<keyword evidence="2" id="KW-1185">Reference proteome</keyword>
<dbReference type="EMBL" id="KN835545">
    <property type="protein sequence ID" value="KIK36256.1"/>
    <property type="molecule type" value="Genomic_DNA"/>
</dbReference>
<sequence>MCKSSWTTTLCDKCRNIVSREKHIDIQCVWKYQIERAQQNGSNEHVEELKALCKQHAIEGGGQYIRVYGCQYCDR</sequence>
<dbReference type="HOGENOM" id="CLU_2672768_0_0_1"/>
<reference evidence="2" key="2">
    <citation type="submission" date="2015-01" db="EMBL/GenBank/DDBJ databases">
        <title>Evolutionary Origins and Diversification of the Mycorrhizal Mutualists.</title>
        <authorList>
            <consortium name="DOE Joint Genome Institute"/>
            <consortium name="Mycorrhizal Genomics Consortium"/>
            <person name="Kohler A."/>
            <person name="Kuo A."/>
            <person name="Nagy L.G."/>
            <person name="Floudas D."/>
            <person name="Copeland A."/>
            <person name="Barry K.W."/>
            <person name="Cichocki N."/>
            <person name="Veneault-Fourrey C."/>
            <person name="LaButti K."/>
            <person name="Lindquist E.A."/>
            <person name="Lipzen A."/>
            <person name="Lundell T."/>
            <person name="Morin E."/>
            <person name="Murat C."/>
            <person name="Riley R."/>
            <person name="Ohm R."/>
            <person name="Sun H."/>
            <person name="Tunlid A."/>
            <person name="Henrissat B."/>
            <person name="Grigoriev I.V."/>
            <person name="Hibbett D.S."/>
            <person name="Martin F."/>
        </authorList>
    </citation>
    <scope>NUCLEOTIDE SEQUENCE [LARGE SCALE GENOMIC DNA]</scope>
    <source>
        <strain evidence="2">UH-Slu-Lm8-n1</strain>
    </source>
</reference>